<feature type="transmembrane region" description="Helical" evidence="11">
    <location>
        <begin position="1234"/>
        <end position="1252"/>
    </location>
</feature>
<gene>
    <name evidence="12" type="ORF">Ahy_B05g074986</name>
</gene>
<comment type="similarity">
    <text evidence="3">Belongs to the cytochrome P450 family.</text>
</comment>
<evidence type="ECO:0000256" key="4">
    <source>
        <dbReference type="ARBA" id="ARBA00022617"/>
    </source>
</evidence>
<dbReference type="GO" id="GO:0016705">
    <property type="term" value="F:oxidoreductase activity, acting on paired donors, with incorporation or reduction of molecular oxygen"/>
    <property type="evidence" value="ECO:0007669"/>
    <property type="project" value="InterPro"/>
</dbReference>
<evidence type="ECO:0008006" key="14">
    <source>
        <dbReference type="Google" id="ProtNLM"/>
    </source>
</evidence>
<dbReference type="Gene3D" id="1.10.630.10">
    <property type="entry name" value="Cytochrome P450"/>
    <property type="match status" value="2"/>
</dbReference>
<comment type="caution">
    <text evidence="12">The sequence shown here is derived from an EMBL/GenBank/DDBJ whole genome shotgun (WGS) entry which is preliminary data.</text>
</comment>
<dbReference type="InterPro" id="IPR002401">
    <property type="entry name" value="Cyt_P450_E_grp-I"/>
</dbReference>
<dbReference type="Proteomes" id="UP000289738">
    <property type="component" value="Chromosome B05"/>
</dbReference>
<name>A0A444Z0A4_ARAHY</name>
<dbReference type="GO" id="GO:0020037">
    <property type="term" value="F:heme binding"/>
    <property type="evidence" value="ECO:0007669"/>
    <property type="project" value="InterPro"/>
</dbReference>
<keyword evidence="7 10" id="KW-0408">Iron</keyword>
<proteinExistence type="inferred from homology"/>
<dbReference type="SUPFAM" id="SSF48264">
    <property type="entry name" value="Cytochrome P450"/>
    <property type="match status" value="2"/>
</dbReference>
<dbReference type="PANTHER" id="PTHR47943:SF9">
    <property type="entry name" value="CYTOCHROME P450"/>
    <property type="match status" value="1"/>
</dbReference>
<reference evidence="12 13" key="1">
    <citation type="submission" date="2019-01" db="EMBL/GenBank/DDBJ databases">
        <title>Sequencing of cultivated peanut Arachis hypogaea provides insights into genome evolution and oil improvement.</title>
        <authorList>
            <person name="Chen X."/>
        </authorList>
    </citation>
    <scope>NUCLEOTIDE SEQUENCE [LARGE SCALE GENOMIC DNA]</scope>
    <source>
        <strain evidence="13">cv. Fuhuasheng</strain>
        <tissue evidence="12">Leaves</tissue>
    </source>
</reference>
<feature type="transmembrane region" description="Helical" evidence="11">
    <location>
        <begin position="1209"/>
        <end position="1228"/>
    </location>
</feature>
<evidence type="ECO:0000313" key="13">
    <source>
        <dbReference type="Proteomes" id="UP000289738"/>
    </source>
</evidence>
<evidence type="ECO:0000313" key="12">
    <source>
        <dbReference type="EMBL" id="RYR07596.1"/>
    </source>
</evidence>
<feature type="binding site" description="axial binding residue" evidence="10">
    <location>
        <position position="448"/>
    </location>
    <ligand>
        <name>heme</name>
        <dbReference type="ChEBI" id="CHEBI:30413"/>
    </ligand>
    <ligandPart>
        <name>Fe</name>
        <dbReference type="ChEBI" id="CHEBI:18248"/>
    </ligandPart>
</feature>
<feature type="transmembrane region" description="Helical" evidence="11">
    <location>
        <begin position="1111"/>
        <end position="1130"/>
    </location>
</feature>
<evidence type="ECO:0000256" key="11">
    <source>
        <dbReference type="SAM" id="Phobius"/>
    </source>
</evidence>
<evidence type="ECO:0000256" key="8">
    <source>
        <dbReference type="ARBA" id="ARBA00023033"/>
    </source>
</evidence>
<sequence length="1342" mass="152502">MLQVLAIPAAILLVIFTFIILSPFVLNHANGSTKKLPPGPKPLPIIGNLHILGKLPHRTLAALATKYGPIMSLKLGQLPVVVVSSPEVAELVLKTHDLVFANRPKLQVVETFSYGRKGFVFTEYGSYWRSVRKLCSLQLLSASKVEMFGPLRKKELEALVNTLKKASDSREVVDLSQLIGEVVENVTFNMILGRSKDNRFDLKGLIHEVMYLIGAFNLADYVPILGSFDLQGLKRTTKKVSKAIDEALEHIINDHDHPSSDGSPQHNKDFIDILLSHMNQTMDPNDHEERHVVGRTNIKAIVVDLIAGAYDTSKTAIEWGMSELLKNPRTLRKLQNEMEVLVGINRQVEEKDLEKLPYLDMVVKETLRLYPVGPFLVPRESLEDVTIHGYFIEKNTRIMVNAWAIGRDPRVWSENSDIFFPERFENNHVDVKGHDFRLIPFGSGRRGCPGMNMGLTTIKIVIAQLVHCFSWELPLGMAPKDLDMTEKFGLSIPRKMLPQVLAIPAVILLVLFTFIILSPFVLNPANGSTKKLPPGPKPLPIIGNLHILGKLPHRTLEALATKYGPIMSLKLGQVPVVVVSSPEVAELVLKTHDLVFANRPKVQVVETLSYGRKGLVFTEYGGYWRNVRKLCTLQLLSASKVEMFGPLRKKELGVLVNTLKKASDSCEVVDLSQMIGEFAENITFNMILGRSKDNRFDLKGLIHEIMFLVGAFNLADYVPILGSFDLQGLKRRTKKASKAIDEALEHIINDHDHPSSAESPQHNKDFIDILLSYMNQPMDPHDHEQRHVVGRTNIKAIVLDLIAGAYDTSSTAIEWTMSELFKNPRTMKKLQNEIEGLVGMNRRVEENDLKKLPYLDMVVKEILRLYPVGPFLVPHESTEDVTINGYFIEKNTRIMVNAWAIGRDPRVWSENSDMFFPERFENNDVDVKGHDFRLIPFGSGRRGCPGMNMGLTTTKITIAQLVHCFSWELPLGMTPENLDMTEKFRLSIPRRNYIDSYLGSLFSIRHCRIQQQPHLLFLYKIFSLNTDKREKTFLEYTTFVLVSRKKIIILSNTYLLFLARKRQIYIYYLYYLYLPIYICYIYFPIHIYHLYLYLLSLFSDPYLSSLFADLYLLSLFANLYLLSLFADLYLLTLFSDLYLLSLFFRFISVIPICRSIFVNYIFRFISFIPICRSVSVISICQFISAISIFQFISVISIGRSISVISISQFISVISIFQSISVISIGRSISGISIFRFISIISIFQSIFVISIFRSISIISICRFISVISICRFISVIYICQFISVISICRSISIISTFCFVFVISILQCISVISIFQSISVISIFRSISINSIFRFISVIPIC</sequence>
<keyword evidence="13" id="KW-1185">Reference proteome</keyword>
<keyword evidence="9 11" id="KW-0472">Membrane</keyword>
<evidence type="ECO:0000256" key="2">
    <source>
        <dbReference type="ARBA" id="ARBA00004370"/>
    </source>
</evidence>
<dbReference type="InterPro" id="IPR001128">
    <property type="entry name" value="Cyt_P450"/>
</dbReference>
<keyword evidence="8" id="KW-0503">Monooxygenase</keyword>
<feature type="transmembrane region" description="Helical" evidence="11">
    <location>
        <begin position="1036"/>
        <end position="1057"/>
    </location>
</feature>
<keyword evidence="11" id="KW-0812">Transmembrane</keyword>
<dbReference type="Pfam" id="PF00067">
    <property type="entry name" value="p450"/>
    <property type="match status" value="2"/>
</dbReference>
<dbReference type="EMBL" id="SDMP01000015">
    <property type="protein sequence ID" value="RYR07596.1"/>
    <property type="molecule type" value="Genomic_DNA"/>
</dbReference>
<dbReference type="PRINTS" id="PR00463">
    <property type="entry name" value="EP450I"/>
</dbReference>
<accession>A0A444Z0A4</accession>
<evidence type="ECO:0000256" key="1">
    <source>
        <dbReference type="ARBA" id="ARBA00001971"/>
    </source>
</evidence>
<feature type="transmembrane region" description="Helical" evidence="11">
    <location>
        <begin position="500"/>
        <end position="522"/>
    </location>
</feature>
<dbReference type="PRINTS" id="PR00385">
    <property type="entry name" value="P450"/>
</dbReference>
<dbReference type="STRING" id="3818.A0A444Z0A4"/>
<keyword evidence="5 10" id="KW-0479">Metal-binding</keyword>
<dbReference type="InterPro" id="IPR036396">
    <property type="entry name" value="Cyt_P450_sf"/>
</dbReference>
<dbReference type="FunFam" id="1.10.630.10:FF:000011">
    <property type="entry name" value="Cytochrome P450 83B1"/>
    <property type="match status" value="2"/>
</dbReference>
<dbReference type="InterPro" id="IPR017972">
    <property type="entry name" value="Cyt_P450_CS"/>
</dbReference>
<feature type="transmembrane region" description="Helical" evidence="11">
    <location>
        <begin position="1069"/>
        <end position="1091"/>
    </location>
</feature>
<dbReference type="GO" id="GO:0005506">
    <property type="term" value="F:iron ion binding"/>
    <property type="evidence" value="ECO:0007669"/>
    <property type="project" value="InterPro"/>
</dbReference>
<protein>
    <recommendedName>
        <fullName evidence="14">Cytochrome P450</fullName>
    </recommendedName>
</protein>
<keyword evidence="4 10" id="KW-0349">Heme</keyword>
<dbReference type="PANTHER" id="PTHR47943">
    <property type="entry name" value="CYTOCHROME P450 93A3-LIKE"/>
    <property type="match status" value="1"/>
</dbReference>
<organism evidence="12 13">
    <name type="scientific">Arachis hypogaea</name>
    <name type="common">Peanut</name>
    <dbReference type="NCBI Taxonomy" id="3818"/>
    <lineage>
        <taxon>Eukaryota</taxon>
        <taxon>Viridiplantae</taxon>
        <taxon>Streptophyta</taxon>
        <taxon>Embryophyta</taxon>
        <taxon>Tracheophyta</taxon>
        <taxon>Spermatophyta</taxon>
        <taxon>Magnoliopsida</taxon>
        <taxon>eudicotyledons</taxon>
        <taxon>Gunneridae</taxon>
        <taxon>Pentapetalae</taxon>
        <taxon>rosids</taxon>
        <taxon>fabids</taxon>
        <taxon>Fabales</taxon>
        <taxon>Fabaceae</taxon>
        <taxon>Papilionoideae</taxon>
        <taxon>50 kb inversion clade</taxon>
        <taxon>dalbergioids sensu lato</taxon>
        <taxon>Dalbergieae</taxon>
        <taxon>Pterocarpus clade</taxon>
        <taxon>Arachis</taxon>
    </lineage>
</organism>
<evidence type="ECO:0000256" key="9">
    <source>
        <dbReference type="ARBA" id="ARBA00023136"/>
    </source>
</evidence>
<evidence type="ECO:0000256" key="7">
    <source>
        <dbReference type="ARBA" id="ARBA00023004"/>
    </source>
</evidence>
<comment type="subcellular location">
    <subcellularLocation>
        <location evidence="2">Membrane</location>
    </subcellularLocation>
</comment>
<evidence type="ECO:0000256" key="3">
    <source>
        <dbReference type="ARBA" id="ARBA00010617"/>
    </source>
</evidence>
<keyword evidence="6" id="KW-0560">Oxidoreductase</keyword>
<dbReference type="PROSITE" id="PS00086">
    <property type="entry name" value="CYTOCHROME_P450"/>
    <property type="match status" value="2"/>
</dbReference>
<feature type="transmembrane region" description="Helical" evidence="11">
    <location>
        <begin position="1142"/>
        <end position="1162"/>
    </location>
</feature>
<dbReference type="GO" id="GO:0016020">
    <property type="term" value="C:membrane"/>
    <property type="evidence" value="ECO:0007669"/>
    <property type="project" value="UniProtKB-SubCell"/>
</dbReference>
<evidence type="ECO:0000256" key="5">
    <source>
        <dbReference type="ARBA" id="ARBA00022723"/>
    </source>
</evidence>
<comment type="cofactor">
    <cofactor evidence="1 10">
        <name>heme</name>
        <dbReference type="ChEBI" id="CHEBI:30413"/>
    </cofactor>
</comment>
<evidence type="ECO:0000256" key="10">
    <source>
        <dbReference type="PIRSR" id="PIRSR602401-1"/>
    </source>
</evidence>
<feature type="transmembrane region" description="Helical" evidence="11">
    <location>
        <begin position="6"/>
        <end position="26"/>
    </location>
</feature>
<dbReference type="GO" id="GO:0004497">
    <property type="term" value="F:monooxygenase activity"/>
    <property type="evidence" value="ECO:0007669"/>
    <property type="project" value="UniProtKB-KW"/>
</dbReference>
<evidence type="ECO:0000256" key="6">
    <source>
        <dbReference type="ARBA" id="ARBA00023002"/>
    </source>
</evidence>
<feature type="transmembrane region" description="Helical" evidence="11">
    <location>
        <begin position="1264"/>
        <end position="1287"/>
    </location>
</feature>
<keyword evidence="11" id="KW-1133">Transmembrane helix</keyword>
<feature type="transmembrane region" description="Helical" evidence="11">
    <location>
        <begin position="1174"/>
        <end position="1197"/>
    </location>
</feature>
<dbReference type="CDD" id="cd11072">
    <property type="entry name" value="CYP71-like"/>
    <property type="match status" value="2"/>
</dbReference>
<feature type="transmembrane region" description="Helical" evidence="11">
    <location>
        <begin position="1293"/>
        <end position="1315"/>
    </location>
</feature>